<dbReference type="InterPro" id="IPR036890">
    <property type="entry name" value="HATPase_C_sf"/>
</dbReference>
<evidence type="ECO:0000256" key="2">
    <source>
        <dbReference type="ARBA" id="ARBA00001946"/>
    </source>
</evidence>
<evidence type="ECO:0000256" key="10">
    <source>
        <dbReference type="ARBA" id="ARBA00023125"/>
    </source>
</evidence>
<feature type="domain" description="Toprim" evidence="13">
    <location>
        <begin position="434"/>
        <end position="548"/>
    </location>
</feature>
<dbReference type="PRINTS" id="PR00418">
    <property type="entry name" value="TPI2FAMILY"/>
</dbReference>
<evidence type="ECO:0000256" key="9">
    <source>
        <dbReference type="ARBA" id="ARBA00023029"/>
    </source>
</evidence>
<dbReference type="GO" id="GO:0046872">
    <property type="term" value="F:metal ion binding"/>
    <property type="evidence" value="ECO:0007669"/>
    <property type="project" value="UniProtKB-KW"/>
</dbReference>
<dbReference type="GO" id="GO:0005524">
    <property type="term" value="F:ATP binding"/>
    <property type="evidence" value="ECO:0007669"/>
    <property type="project" value="UniProtKB-KW"/>
</dbReference>
<proteinExistence type="inferred from homology"/>
<comment type="cofactor">
    <cofactor evidence="2">
        <name>Mg(2+)</name>
        <dbReference type="ChEBI" id="CHEBI:18420"/>
    </cofactor>
</comment>
<feature type="region of interest" description="Disordered" evidence="12">
    <location>
        <begin position="646"/>
        <end position="671"/>
    </location>
</feature>
<keyword evidence="8" id="KW-0460">Magnesium</keyword>
<evidence type="ECO:0000256" key="12">
    <source>
        <dbReference type="SAM" id="MobiDB-lite"/>
    </source>
</evidence>
<sequence length="671" mass="74486">MASQTYNAGNIQVLEGLEAVRMRPGMYIGTTSSRGLHHLLWEIVDNAIDEASNGFADEVTVTLHRDGSASVWDNGRGMPVDTHPTLGIPGVEVIFTVLHAGGKFNNENYAYSGGLHGVGASVVNALSRWLTVDVFLNWTHYRMSFTSETDPATHKISAGKPAGPLEILGNTRKKGTLVRFLPDDQIFEDIRFSTETVARRLQELAYLNRGIRITFTDERLADASARTRVFCYEGGISDYVRYLNAGKNALQDEIIYLEGRRDTVICRAAIQYTDGFTESLFSYVNNINTPEGGSHEAGFKAAFTRCFNDYARRTGLLKEKDANLSGEDFREGLTCVLTTMVKNPQFEGQTKGRLGNSEVRPAVEGIISQQLTDWLDNLKNQETASSIVAKAIRAAQAREAARKTRDNIRKASQLEAAPLVGKLSSCTGRKWEDNELFIVEGDSAGGSAKQGRDRRFQAILPLRGKPLNVEKKHLDQVLANEEFRSLITALGTGIDEGFSLSNLKYGKVIILSDADQDGAHIRAILLTFFFRYMKDLITGGHVYIGMPPLYKVQKGQNILYAYDDKELAKATRAVGKGYTLQRYKGLGEMNPEQLWETTMDPSRRKLMRVSIEDAALVDRLTTVLMGDKVEPRRDYISEHADFNKEDTFSDKLDQSASSRPAESRASAEGRA</sequence>
<dbReference type="CDD" id="cd16928">
    <property type="entry name" value="HATPase_GyrB-like"/>
    <property type="match status" value="1"/>
</dbReference>
<dbReference type="SMART" id="SM00387">
    <property type="entry name" value="HATPase_c"/>
    <property type="match status" value="1"/>
</dbReference>
<evidence type="ECO:0000256" key="1">
    <source>
        <dbReference type="ARBA" id="ARBA00000185"/>
    </source>
</evidence>
<dbReference type="InterPro" id="IPR020568">
    <property type="entry name" value="Ribosomal_Su5_D2-typ_SF"/>
</dbReference>
<dbReference type="PRINTS" id="PR01159">
    <property type="entry name" value="DNAGYRASEB"/>
</dbReference>
<dbReference type="InterPro" id="IPR001241">
    <property type="entry name" value="Topo_IIA"/>
</dbReference>
<dbReference type="InterPro" id="IPR013506">
    <property type="entry name" value="Topo_IIA_bsu_dom2"/>
</dbReference>
<dbReference type="NCBIfam" id="NF004189">
    <property type="entry name" value="PRK05644.1"/>
    <property type="match status" value="1"/>
</dbReference>
<comment type="similarity">
    <text evidence="3">Belongs to the type II topoisomerase GyrB family.</text>
</comment>
<dbReference type="FunFam" id="3.30.565.10:FF:000002">
    <property type="entry name" value="DNA gyrase subunit B"/>
    <property type="match status" value="1"/>
</dbReference>
<dbReference type="Pfam" id="PF00986">
    <property type="entry name" value="DNA_gyraseB_C"/>
    <property type="match status" value="1"/>
</dbReference>
<dbReference type="InterPro" id="IPR000565">
    <property type="entry name" value="Topo_IIA_B"/>
</dbReference>
<keyword evidence="6" id="KW-0547">Nucleotide-binding</keyword>
<reference evidence="14" key="1">
    <citation type="journal article" date="2013" name="PLoS ONE">
        <title>Metagenomic insights into the carbohydrate-active enzymes carried by the microorganisms adhering to solid digesta in the rumen of cows.</title>
        <authorList>
            <person name="Wang L."/>
            <person name="Hatem A."/>
            <person name="Catalyurek U.V."/>
            <person name="Morrison M."/>
            <person name="Yu Z."/>
        </authorList>
    </citation>
    <scope>NUCLEOTIDE SEQUENCE</scope>
</reference>
<dbReference type="Gene3D" id="3.30.565.10">
    <property type="entry name" value="Histidine kinase-like ATPase, C-terminal domain"/>
    <property type="match status" value="1"/>
</dbReference>
<name>W0FQ54_9BACT</name>
<dbReference type="SUPFAM" id="SSF54211">
    <property type="entry name" value="Ribosomal protein S5 domain 2-like"/>
    <property type="match status" value="1"/>
</dbReference>
<keyword evidence="10" id="KW-0238">DNA-binding</keyword>
<dbReference type="Pfam" id="PF02518">
    <property type="entry name" value="HATPase_c"/>
    <property type="match status" value="1"/>
</dbReference>
<dbReference type="PANTHER" id="PTHR45866:SF1">
    <property type="entry name" value="DNA GYRASE SUBUNIT B, MITOCHONDRIAL"/>
    <property type="match status" value="1"/>
</dbReference>
<feature type="compositionally biased region" description="Basic and acidic residues" evidence="12">
    <location>
        <begin position="661"/>
        <end position="671"/>
    </location>
</feature>
<evidence type="ECO:0000256" key="3">
    <source>
        <dbReference type="ARBA" id="ARBA00010708"/>
    </source>
</evidence>
<keyword evidence="9" id="KW-0799">Topoisomerase</keyword>
<organism evidence="14">
    <name type="scientific">uncultured bacterium Contig54</name>
    <dbReference type="NCBI Taxonomy" id="1393586"/>
    <lineage>
        <taxon>Bacteria</taxon>
        <taxon>environmental samples</taxon>
    </lineage>
</organism>
<dbReference type="GO" id="GO:0003677">
    <property type="term" value="F:DNA binding"/>
    <property type="evidence" value="ECO:0007669"/>
    <property type="project" value="UniProtKB-KW"/>
</dbReference>
<dbReference type="Gene3D" id="3.40.50.670">
    <property type="match status" value="1"/>
</dbReference>
<dbReference type="InterPro" id="IPR003594">
    <property type="entry name" value="HATPase_dom"/>
</dbReference>
<dbReference type="PROSITE" id="PS00177">
    <property type="entry name" value="TOPOISOMERASE_II"/>
    <property type="match status" value="1"/>
</dbReference>
<evidence type="ECO:0000256" key="11">
    <source>
        <dbReference type="ARBA" id="ARBA00023235"/>
    </source>
</evidence>
<dbReference type="InterPro" id="IPR013760">
    <property type="entry name" value="Topo_IIA-like_dom_sf"/>
</dbReference>
<dbReference type="CDD" id="cd00822">
    <property type="entry name" value="TopoII_Trans_DNA_gyrase"/>
    <property type="match status" value="1"/>
</dbReference>
<dbReference type="InterPro" id="IPR006171">
    <property type="entry name" value="TOPRIM_dom"/>
</dbReference>
<dbReference type="InterPro" id="IPR013759">
    <property type="entry name" value="Topo_IIA_B_C"/>
</dbReference>
<dbReference type="SMART" id="SM00433">
    <property type="entry name" value="TOP2c"/>
    <property type="match status" value="1"/>
</dbReference>
<evidence type="ECO:0000256" key="5">
    <source>
        <dbReference type="ARBA" id="ARBA00022723"/>
    </source>
</evidence>
<dbReference type="PANTHER" id="PTHR45866">
    <property type="entry name" value="DNA GYRASE/TOPOISOMERASE SUBUNIT B"/>
    <property type="match status" value="1"/>
</dbReference>
<keyword evidence="7" id="KW-0067">ATP-binding</keyword>
<evidence type="ECO:0000313" key="14">
    <source>
        <dbReference type="EMBL" id="AHF25135.1"/>
    </source>
</evidence>
<keyword evidence="5" id="KW-0479">Metal-binding</keyword>
<dbReference type="InterPro" id="IPR014721">
    <property type="entry name" value="Ribsml_uS5_D2-typ_fold_subgr"/>
</dbReference>
<evidence type="ECO:0000259" key="13">
    <source>
        <dbReference type="PROSITE" id="PS50880"/>
    </source>
</evidence>
<keyword evidence="11 14" id="KW-0413">Isomerase</keyword>
<evidence type="ECO:0000256" key="4">
    <source>
        <dbReference type="ARBA" id="ARBA00012895"/>
    </source>
</evidence>
<dbReference type="AlphaFoldDB" id="W0FQ54"/>
<dbReference type="EMBL" id="KC246820">
    <property type="protein sequence ID" value="AHF25135.1"/>
    <property type="molecule type" value="Genomic_DNA"/>
</dbReference>
<dbReference type="SUPFAM" id="SSF56719">
    <property type="entry name" value="Type II DNA topoisomerase"/>
    <property type="match status" value="1"/>
</dbReference>
<dbReference type="GO" id="GO:0006265">
    <property type="term" value="P:DNA topological change"/>
    <property type="evidence" value="ECO:0007669"/>
    <property type="project" value="InterPro"/>
</dbReference>
<evidence type="ECO:0000256" key="7">
    <source>
        <dbReference type="ARBA" id="ARBA00022840"/>
    </source>
</evidence>
<comment type="catalytic activity">
    <reaction evidence="1">
        <text>ATP-dependent breakage, passage and rejoining of double-stranded DNA.</text>
        <dbReference type="EC" id="5.6.2.2"/>
    </reaction>
</comment>
<dbReference type="EC" id="5.6.2.2" evidence="4"/>
<evidence type="ECO:0000256" key="6">
    <source>
        <dbReference type="ARBA" id="ARBA00022741"/>
    </source>
</evidence>
<dbReference type="FunFam" id="3.30.230.10:FF:000005">
    <property type="entry name" value="DNA gyrase subunit B"/>
    <property type="match status" value="1"/>
</dbReference>
<evidence type="ECO:0000256" key="8">
    <source>
        <dbReference type="ARBA" id="ARBA00022842"/>
    </source>
</evidence>
<dbReference type="Gene3D" id="3.30.230.10">
    <property type="match status" value="1"/>
</dbReference>
<dbReference type="Pfam" id="PF00204">
    <property type="entry name" value="DNA_gyraseB"/>
    <property type="match status" value="1"/>
</dbReference>
<protein>
    <recommendedName>
        <fullName evidence="4">DNA topoisomerase (ATP-hydrolyzing)</fullName>
        <ecNumber evidence="4">5.6.2.2</ecNumber>
    </recommendedName>
</protein>
<dbReference type="InterPro" id="IPR018522">
    <property type="entry name" value="TopoIIA_CS"/>
</dbReference>
<dbReference type="PROSITE" id="PS50880">
    <property type="entry name" value="TOPRIM"/>
    <property type="match status" value="1"/>
</dbReference>
<dbReference type="GO" id="GO:0003918">
    <property type="term" value="F:DNA topoisomerase type II (double strand cut, ATP-hydrolyzing) activity"/>
    <property type="evidence" value="ECO:0007669"/>
    <property type="project" value="UniProtKB-EC"/>
</dbReference>
<accession>W0FQ54</accession>
<dbReference type="SUPFAM" id="SSF55874">
    <property type="entry name" value="ATPase domain of HSP90 chaperone/DNA topoisomerase II/histidine kinase"/>
    <property type="match status" value="1"/>
</dbReference>
<dbReference type="Pfam" id="PF01751">
    <property type="entry name" value="Toprim"/>
    <property type="match status" value="1"/>
</dbReference>
<dbReference type="InterPro" id="IPR002288">
    <property type="entry name" value="DNA_gyrase_B_C"/>
</dbReference>